<keyword evidence="1" id="KW-0963">Cytoplasm</keyword>
<keyword evidence="5" id="KW-1185">Reference proteome</keyword>
<evidence type="ECO:0000256" key="1">
    <source>
        <dbReference type="ARBA" id="ARBA00022490"/>
    </source>
</evidence>
<organism evidence="4 5">
    <name type="scientific">Flavobacterium nakdongensis</name>
    <dbReference type="NCBI Taxonomy" id="3073563"/>
    <lineage>
        <taxon>Bacteria</taxon>
        <taxon>Pseudomonadati</taxon>
        <taxon>Bacteroidota</taxon>
        <taxon>Flavobacteriia</taxon>
        <taxon>Flavobacteriales</taxon>
        <taxon>Flavobacteriaceae</taxon>
        <taxon>Flavobacterium</taxon>
    </lineage>
</organism>
<evidence type="ECO:0000313" key="5">
    <source>
        <dbReference type="Proteomes" id="UP001180481"/>
    </source>
</evidence>
<name>A0ABY9RBQ9_9FLAO</name>
<dbReference type="EC" id="4.1.2.4" evidence="3"/>
<proteinExistence type="predicted"/>
<sequence>MNIRNYLDSTYLKTALQAGVSEIENKKIALACTQEAINEKFKLVMIRPEYVQAAKEIIVAQNSHVLVGTVIGFHEGTATVHEKLNEAKKAIDNGVDELDYVVNFEAFKKGDTNTVKDEILQGTKLGLKHHKTVKWIIETAALDTHQIIQLSTLIKNIIISHFKESDFEKVFVKSSTGFYKTPEGIPNGATIEGITTMLENAFPLPVKASGGVRNLEDAMIMIQLGVKRIGTSNAKTIVDGLTSTEGY</sequence>
<dbReference type="InterPro" id="IPR011343">
    <property type="entry name" value="DeoC"/>
</dbReference>
<gene>
    <name evidence="4" type="primary">deoC</name>
    <name evidence="4" type="ORF">RF683_09080</name>
</gene>
<dbReference type="GO" id="GO:0004139">
    <property type="term" value="F:deoxyribose-phosphate aldolase activity"/>
    <property type="evidence" value="ECO:0007669"/>
    <property type="project" value="UniProtKB-EC"/>
</dbReference>
<dbReference type="InterPro" id="IPR013785">
    <property type="entry name" value="Aldolase_TIM"/>
</dbReference>
<dbReference type="PIRSF" id="PIRSF001357">
    <property type="entry name" value="DeoC"/>
    <property type="match status" value="1"/>
</dbReference>
<dbReference type="EMBL" id="CP133721">
    <property type="protein sequence ID" value="WMW77637.1"/>
    <property type="molecule type" value="Genomic_DNA"/>
</dbReference>
<protein>
    <recommendedName>
        <fullName evidence="3">Deoxyribose-phosphate aldolase</fullName>
        <ecNumber evidence="3">4.1.2.4</ecNumber>
    </recommendedName>
</protein>
<reference evidence="4" key="1">
    <citation type="submission" date="2023-09" db="EMBL/GenBank/DDBJ databases">
        <title>Flavobacterium sp. 20NA77.7 isolated from freshwater.</title>
        <authorList>
            <person name="Le V."/>
            <person name="Ko S.-R."/>
            <person name="Ahn C.-Y."/>
            <person name="Oh H.-M."/>
        </authorList>
    </citation>
    <scope>NUCLEOTIDE SEQUENCE</scope>
    <source>
        <strain evidence="4">20NA77.7</strain>
    </source>
</reference>
<dbReference type="RefSeq" id="WP_309531974.1">
    <property type="nucleotide sequence ID" value="NZ_CP133721.1"/>
</dbReference>
<evidence type="ECO:0000256" key="2">
    <source>
        <dbReference type="ARBA" id="ARBA00023270"/>
    </source>
</evidence>
<accession>A0ABY9RBQ9</accession>
<evidence type="ECO:0000256" key="3">
    <source>
        <dbReference type="NCBIfam" id="TIGR00126"/>
    </source>
</evidence>
<dbReference type="SMART" id="SM01133">
    <property type="entry name" value="DeoC"/>
    <property type="match status" value="1"/>
</dbReference>
<dbReference type="PANTHER" id="PTHR10889">
    <property type="entry name" value="DEOXYRIBOSE-PHOSPHATE ALDOLASE"/>
    <property type="match status" value="1"/>
</dbReference>
<dbReference type="SUPFAM" id="SSF51569">
    <property type="entry name" value="Aldolase"/>
    <property type="match status" value="1"/>
</dbReference>
<keyword evidence="4" id="KW-0456">Lyase</keyword>
<dbReference type="InterPro" id="IPR002915">
    <property type="entry name" value="DeoC/FbaB/LacD_aldolase"/>
</dbReference>
<keyword evidence="2" id="KW-0704">Schiff base</keyword>
<dbReference type="Gene3D" id="3.20.20.70">
    <property type="entry name" value="Aldolase class I"/>
    <property type="match status" value="1"/>
</dbReference>
<dbReference type="Proteomes" id="UP001180481">
    <property type="component" value="Chromosome"/>
</dbReference>
<dbReference type="NCBIfam" id="TIGR00126">
    <property type="entry name" value="deoC"/>
    <property type="match status" value="1"/>
</dbReference>
<dbReference type="PANTHER" id="PTHR10889:SF1">
    <property type="entry name" value="DEOXYRIBOSE-PHOSPHATE ALDOLASE"/>
    <property type="match status" value="1"/>
</dbReference>
<evidence type="ECO:0000313" key="4">
    <source>
        <dbReference type="EMBL" id="WMW77637.1"/>
    </source>
</evidence>